<dbReference type="InterPro" id="IPR007712">
    <property type="entry name" value="RelE/ParE_toxin"/>
</dbReference>
<dbReference type="PANTHER" id="PTHR33755:SF5">
    <property type="entry name" value="TYPE II TOXIN-ANTITOXIN SYSTEM RELE_PARE FAMILY TOXIN"/>
    <property type="match status" value="1"/>
</dbReference>
<evidence type="ECO:0000256" key="2">
    <source>
        <dbReference type="ARBA" id="ARBA00022649"/>
    </source>
</evidence>
<evidence type="ECO:0000256" key="1">
    <source>
        <dbReference type="ARBA" id="ARBA00006226"/>
    </source>
</evidence>
<dbReference type="Pfam" id="PF05016">
    <property type="entry name" value="ParE_toxin"/>
    <property type="match status" value="1"/>
</dbReference>
<comment type="similarity">
    <text evidence="1">Belongs to the RelE toxin family.</text>
</comment>
<protein>
    <submittedName>
        <fullName evidence="3">Plasmid stabilization system protein ParE</fullName>
    </submittedName>
</protein>
<evidence type="ECO:0000313" key="4">
    <source>
        <dbReference type="Proteomes" id="UP000779507"/>
    </source>
</evidence>
<comment type="caution">
    <text evidence="3">The sequence shown here is derived from an EMBL/GenBank/DDBJ whole genome shotgun (WGS) entry which is preliminary data.</text>
</comment>
<dbReference type="Proteomes" id="UP000779507">
    <property type="component" value="Unassembled WGS sequence"/>
</dbReference>
<gene>
    <name evidence="3" type="ORF">HNP98_002616</name>
</gene>
<keyword evidence="2" id="KW-1277">Toxin-antitoxin system</keyword>
<dbReference type="InterPro" id="IPR051803">
    <property type="entry name" value="TA_system_RelE-like_toxin"/>
</dbReference>
<keyword evidence="4" id="KW-1185">Reference proteome</keyword>
<dbReference type="PANTHER" id="PTHR33755">
    <property type="entry name" value="TOXIN PARE1-RELATED"/>
    <property type="match status" value="1"/>
</dbReference>
<accession>A0ABX2FRG8</accession>
<sequence length="98" mass="11456">MVQIRWTNAALADLAEVRDYALQFSARYAEQLIERLIERTDTLAEFPRLGRVVPEYGNAAVRELLDGRYRLMYEIINTERVDIIHIHPTAKPFLPNQE</sequence>
<dbReference type="Gene3D" id="3.30.2310.20">
    <property type="entry name" value="RelE-like"/>
    <property type="match status" value="1"/>
</dbReference>
<name>A0ABX2FRG8_9BACT</name>
<dbReference type="InterPro" id="IPR035093">
    <property type="entry name" value="RelE/ParE_toxin_dom_sf"/>
</dbReference>
<reference evidence="3 4" key="1">
    <citation type="submission" date="2020-05" db="EMBL/GenBank/DDBJ databases">
        <title>Genomic Encyclopedia of Type Strains, Phase IV (KMG-V): Genome sequencing to study the core and pangenomes of soil and plant-associated prokaryotes.</title>
        <authorList>
            <person name="Whitman W."/>
        </authorList>
    </citation>
    <scope>NUCLEOTIDE SEQUENCE [LARGE SCALE GENOMIC DNA]</scope>
    <source>
        <strain evidence="3 4">9A</strain>
    </source>
</reference>
<dbReference type="SUPFAM" id="SSF143011">
    <property type="entry name" value="RelE-like"/>
    <property type="match status" value="1"/>
</dbReference>
<organism evidence="3 4">
    <name type="scientific">Hymenobacter caeli</name>
    <dbReference type="NCBI Taxonomy" id="2735894"/>
    <lineage>
        <taxon>Bacteria</taxon>
        <taxon>Pseudomonadati</taxon>
        <taxon>Bacteroidota</taxon>
        <taxon>Cytophagia</taxon>
        <taxon>Cytophagales</taxon>
        <taxon>Hymenobacteraceae</taxon>
        <taxon>Hymenobacter</taxon>
    </lineage>
</organism>
<evidence type="ECO:0000313" key="3">
    <source>
        <dbReference type="EMBL" id="NRT19782.1"/>
    </source>
</evidence>
<dbReference type="EMBL" id="JABSNP010000011">
    <property type="protein sequence ID" value="NRT19782.1"/>
    <property type="molecule type" value="Genomic_DNA"/>
</dbReference>
<dbReference type="RefSeq" id="WP_173810487.1">
    <property type="nucleotide sequence ID" value="NZ_JABSNP010000011.1"/>
</dbReference>
<proteinExistence type="inferred from homology"/>